<dbReference type="GO" id="GO:0043022">
    <property type="term" value="F:ribosome binding"/>
    <property type="evidence" value="ECO:0007669"/>
    <property type="project" value="TreeGrafter"/>
</dbReference>
<comment type="similarity">
    <text evidence="1">Belongs to the IF-3 family.</text>
</comment>
<name>A0A9P1BST8_9DINO</name>
<dbReference type="GO" id="GO:0005737">
    <property type="term" value="C:cytoplasm"/>
    <property type="evidence" value="ECO:0007669"/>
    <property type="project" value="UniProtKB-ARBA"/>
</dbReference>
<dbReference type="NCBIfam" id="TIGR00168">
    <property type="entry name" value="infC"/>
    <property type="match status" value="1"/>
</dbReference>
<organism evidence="7">
    <name type="scientific">Cladocopium goreaui</name>
    <dbReference type="NCBI Taxonomy" id="2562237"/>
    <lineage>
        <taxon>Eukaryota</taxon>
        <taxon>Sar</taxon>
        <taxon>Alveolata</taxon>
        <taxon>Dinophyceae</taxon>
        <taxon>Suessiales</taxon>
        <taxon>Symbiodiniaceae</taxon>
        <taxon>Cladocopium</taxon>
    </lineage>
</organism>
<accession>A0A9P1BST8</accession>
<comment type="caution">
    <text evidence="7">The sequence shown here is derived from an EMBL/GenBank/DDBJ whole genome shotgun (WGS) entry which is preliminary data.</text>
</comment>
<dbReference type="InterPro" id="IPR001288">
    <property type="entry name" value="Translation_initiation_fac_3"/>
</dbReference>
<dbReference type="Proteomes" id="UP001152797">
    <property type="component" value="Unassembled WGS sequence"/>
</dbReference>
<keyword evidence="10" id="KW-1185">Reference proteome</keyword>
<protein>
    <submittedName>
        <fullName evidence="9">Translation initiation factor IF-3</fullName>
    </submittedName>
</protein>
<dbReference type="SUPFAM" id="SSF54364">
    <property type="entry name" value="Translation initiation factor IF3, N-terminal domain"/>
    <property type="match status" value="1"/>
</dbReference>
<dbReference type="AlphaFoldDB" id="A0A9P1BST8"/>
<dbReference type="Gene3D" id="3.10.20.80">
    <property type="entry name" value="Translation initiation factor 3 (IF-3), N-terminal domain"/>
    <property type="match status" value="1"/>
</dbReference>
<dbReference type="EMBL" id="CAMXCT020000387">
    <property type="protein sequence ID" value="CAL1131460.1"/>
    <property type="molecule type" value="Genomic_DNA"/>
</dbReference>
<evidence type="ECO:0000313" key="10">
    <source>
        <dbReference type="Proteomes" id="UP001152797"/>
    </source>
</evidence>
<feature type="compositionally biased region" description="Acidic residues" evidence="4">
    <location>
        <begin position="275"/>
        <end position="296"/>
    </location>
</feature>
<evidence type="ECO:0000256" key="2">
    <source>
        <dbReference type="ARBA" id="ARBA00022540"/>
    </source>
</evidence>
<evidence type="ECO:0000256" key="1">
    <source>
        <dbReference type="ARBA" id="ARBA00005439"/>
    </source>
</evidence>
<feature type="region of interest" description="Disordered" evidence="4">
    <location>
        <begin position="270"/>
        <end position="299"/>
    </location>
</feature>
<evidence type="ECO:0000313" key="7">
    <source>
        <dbReference type="EMBL" id="CAI3978085.1"/>
    </source>
</evidence>
<evidence type="ECO:0000313" key="8">
    <source>
        <dbReference type="EMBL" id="CAL1131460.1"/>
    </source>
</evidence>
<dbReference type="EMBL" id="CAMXCT030000387">
    <property type="protein sequence ID" value="CAL4765397.1"/>
    <property type="molecule type" value="Genomic_DNA"/>
</dbReference>
<reference evidence="7" key="1">
    <citation type="submission" date="2022-10" db="EMBL/GenBank/DDBJ databases">
        <authorList>
            <person name="Chen Y."/>
            <person name="Dougan E. K."/>
            <person name="Chan C."/>
            <person name="Rhodes N."/>
            <person name="Thang M."/>
        </authorList>
    </citation>
    <scope>NUCLEOTIDE SEQUENCE</scope>
</reference>
<dbReference type="OrthoDB" id="21573at2759"/>
<dbReference type="InterPro" id="IPR019814">
    <property type="entry name" value="Translation_initiation_fac_3_N"/>
</dbReference>
<proteinExistence type="inferred from homology"/>
<reference evidence="8" key="2">
    <citation type="submission" date="2024-04" db="EMBL/GenBank/DDBJ databases">
        <authorList>
            <person name="Chen Y."/>
            <person name="Shah S."/>
            <person name="Dougan E. K."/>
            <person name="Thang M."/>
            <person name="Chan C."/>
        </authorList>
    </citation>
    <scope>NUCLEOTIDE SEQUENCE [LARGE SCALE GENOMIC DNA]</scope>
</reference>
<evidence type="ECO:0000256" key="3">
    <source>
        <dbReference type="ARBA" id="ARBA00022917"/>
    </source>
</evidence>
<evidence type="ECO:0000256" key="4">
    <source>
        <dbReference type="SAM" id="MobiDB-lite"/>
    </source>
</evidence>
<feature type="domain" description="Translation initiation factor 3 C-terminal" evidence="5">
    <location>
        <begin position="158"/>
        <end position="225"/>
    </location>
</feature>
<dbReference type="Pfam" id="PF00707">
    <property type="entry name" value="IF3_C"/>
    <property type="match status" value="1"/>
</dbReference>
<dbReference type="PANTHER" id="PTHR10938:SF0">
    <property type="entry name" value="TRANSLATION INITIATION FACTOR IF-3, MITOCHONDRIAL"/>
    <property type="match status" value="1"/>
</dbReference>
<dbReference type="PANTHER" id="PTHR10938">
    <property type="entry name" value="TRANSLATION INITIATION FACTOR IF-3"/>
    <property type="match status" value="1"/>
</dbReference>
<feature type="domain" description="Translation initiation factor 3 N-terminal" evidence="6">
    <location>
        <begin position="75"/>
        <end position="151"/>
    </location>
</feature>
<dbReference type="InterPro" id="IPR036788">
    <property type="entry name" value="T_IF-3_C_sf"/>
</dbReference>
<evidence type="ECO:0000259" key="6">
    <source>
        <dbReference type="Pfam" id="PF05198"/>
    </source>
</evidence>
<feature type="non-terminal residue" evidence="7">
    <location>
        <position position="343"/>
    </location>
</feature>
<dbReference type="InterPro" id="IPR019815">
    <property type="entry name" value="Translation_initiation_fac_3_C"/>
</dbReference>
<dbReference type="GO" id="GO:0032790">
    <property type="term" value="P:ribosome disassembly"/>
    <property type="evidence" value="ECO:0007669"/>
    <property type="project" value="TreeGrafter"/>
</dbReference>
<dbReference type="SUPFAM" id="SSF55200">
    <property type="entry name" value="Translation initiation factor IF3, C-terminal domain"/>
    <property type="match status" value="1"/>
</dbReference>
<dbReference type="InterPro" id="IPR036787">
    <property type="entry name" value="T_IF-3_N_sf"/>
</dbReference>
<dbReference type="GO" id="GO:0003743">
    <property type="term" value="F:translation initiation factor activity"/>
    <property type="evidence" value="ECO:0007669"/>
    <property type="project" value="UniProtKB-KW"/>
</dbReference>
<evidence type="ECO:0000313" key="9">
    <source>
        <dbReference type="EMBL" id="CAL4765397.1"/>
    </source>
</evidence>
<keyword evidence="2 9" id="KW-0396">Initiation factor</keyword>
<keyword evidence="3" id="KW-0648">Protein biosynthesis</keyword>
<gene>
    <name evidence="7" type="ORF">C1SCF055_LOCUS6168</name>
</gene>
<dbReference type="Gene3D" id="3.30.110.10">
    <property type="entry name" value="Translation initiation factor 3 (IF-3), C-terminal domain"/>
    <property type="match status" value="1"/>
</dbReference>
<evidence type="ECO:0000259" key="5">
    <source>
        <dbReference type="Pfam" id="PF00707"/>
    </source>
</evidence>
<dbReference type="EMBL" id="CAMXCT010000387">
    <property type="protein sequence ID" value="CAI3978085.1"/>
    <property type="molecule type" value="Genomic_DNA"/>
</dbReference>
<sequence length="343" mass="38693">WVLSAEVLNILLGHSAVGMRQRWSLLSLSIFGLVLHLSLRASFVPCRYLRAAPIPRVRRHAQDLDGRNVKKEYTVNEEIRANEVRVVGIASGERGQMQETNQIMSISGALDMARELGVDVILINEDQDPPLVKIASVGKYIYQENKKKKEQAKNKQPKMKEVKISYTIGDHDLYTRLTQIEKWVENPRQQVKVQVVLKGRSRMFEKQARQLLDRVRREVAAYAKVPGIDKGNDPVTKDGRGDLIMLLGQGPDRALLKQIIEEAGGKKAVQKGALEEEEVEEEEEEEEEAPADEDDEVKAIEAEMKEMREELIECGISPGQVNQEPEMQDLLKRLNAAKAKVGA</sequence>
<dbReference type="Pfam" id="PF05198">
    <property type="entry name" value="IF3_N"/>
    <property type="match status" value="1"/>
</dbReference>